<sequence length="344" mass="39033">MSLPLLATTNITPERFTELALDCIHKEYPNKISHTLQSDSDVKPPRELYPAFFGCYDWHSSVHGHWLLTRLARLYPDNRLSSQSIIKLEKSFSRENLLEETNYIQGTGRLAFERPYGIAWLLQLVAELEEWSSNKSAIKWREHIKPLEKILAERITNWLPKLTYPVRSGQHSQTAFALGLIIDWARITGNKEIELLIEQRSVEYFLNDKNCPISYEPSGADFLSPCLAEADLMRRVLVPEEFSKWLAGFINIPSHSNHTWLEPAVVSDPSDPKLAHLDGLNLSRAWMLEGIASGLPLDDPRIESLLIAAKEHSDVGLAAVTGEFYEGGHWLGSFATYLVTQRGL</sequence>
<evidence type="ECO:0000313" key="1">
    <source>
        <dbReference type="EMBL" id="SUZ58719.1"/>
    </source>
</evidence>
<proteinExistence type="predicted"/>
<organism evidence="1">
    <name type="scientific">marine metagenome</name>
    <dbReference type="NCBI Taxonomy" id="408172"/>
    <lineage>
        <taxon>unclassified sequences</taxon>
        <taxon>metagenomes</taxon>
        <taxon>ecological metagenomes</taxon>
    </lineage>
</organism>
<protein>
    <recommendedName>
        <fullName evidence="2">DUF2891 domain-containing protein</fullName>
    </recommendedName>
</protein>
<dbReference type="Pfam" id="PF11199">
    <property type="entry name" value="DUF2891"/>
    <property type="match status" value="1"/>
</dbReference>
<gene>
    <name evidence="1" type="ORF">METZ01_LOCUS11573</name>
</gene>
<dbReference type="AlphaFoldDB" id="A0A381NWW2"/>
<evidence type="ECO:0008006" key="2">
    <source>
        <dbReference type="Google" id="ProtNLM"/>
    </source>
</evidence>
<dbReference type="EMBL" id="UINC01000637">
    <property type="protein sequence ID" value="SUZ58719.1"/>
    <property type="molecule type" value="Genomic_DNA"/>
</dbReference>
<accession>A0A381NWW2</accession>
<reference evidence="1" key="1">
    <citation type="submission" date="2018-05" db="EMBL/GenBank/DDBJ databases">
        <authorList>
            <person name="Lanie J.A."/>
            <person name="Ng W.-L."/>
            <person name="Kazmierczak K.M."/>
            <person name="Andrzejewski T.M."/>
            <person name="Davidsen T.M."/>
            <person name="Wayne K.J."/>
            <person name="Tettelin H."/>
            <person name="Glass J.I."/>
            <person name="Rusch D."/>
            <person name="Podicherti R."/>
            <person name="Tsui H.-C.T."/>
            <person name="Winkler M.E."/>
        </authorList>
    </citation>
    <scope>NUCLEOTIDE SEQUENCE</scope>
</reference>
<dbReference type="InterPro" id="IPR021365">
    <property type="entry name" value="DUF2891"/>
</dbReference>
<name>A0A381NWW2_9ZZZZ</name>